<gene>
    <name evidence="1" type="ORF">D6D85_14090</name>
</gene>
<proteinExistence type="predicted"/>
<protein>
    <submittedName>
        <fullName evidence="1">Uncharacterized protein</fullName>
    </submittedName>
</protein>
<evidence type="ECO:0000313" key="1">
    <source>
        <dbReference type="EMBL" id="RSN72361.1"/>
    </source>
</evidence>
<name>A0A3R9PT40_9CREN</name>
<evidence type="ECO:0000313" key="2">
    <source>
        <dbReference type="Proteomes" id="UP000277582"/>
    </source>
</evidence>
<reference evidence="1 2" key="1">
    <citation type="submission" date="2018-10" db="EMBL/GenBank/DDBJ databases">
        <title>Co-occurring genomic capacity for anaerobic methane metabolism and dissimilatory sulfite reduction discovered in the Korarchaeota.</title>
        <authorList>
            <person name="Mckay L.J."/>
            <person name="Dlakic M."/>
            <person name="Fields M.W."/>
            <person name="Delmont T.O."/>
            <person name="Eren A.M."/>
            <person name="Jay Z.J."/>
            <person name="Klingelsmith K.B."/>
            <person name="Rusch D.B."/>
            <person name="Inskeep W.P."/>
        </authorList>
    </citation>
    <scope>NUCLEOTIDE SEQUENCE [LARGE SCALE GENOMIC DNA]</scope>
    <source>
        <strain evidence="1 2">MDKW</strain>
    </source>
</reference>
<keyword evidence="2" id="KW-1185">Reference proteome</keyword>
<dbReference type="AlphaFoldDB" id="A0A3R9PT40"/>
<dbReference type="Proteomes" id="UP000277582">
    <property type="component" value="Unassembled WGS sequence"/>
</dbReference>
<dbReference type="RefSeq" id="WP_125672585.1">
    <property type="nucleotide sequence ID" value="NZ_RCOS01000157.1"/>
</dbReference>
<accession>A0A3R9PT40</accession>
<organism evidence="1 2">
    <name type="scientific">Candidatus Methanodesulfokora washburnensis</name>
    <dbReference type="NCBI Taxonomy" id="2478471"/>
    <lineage>
        <taxon>Archaea</taxon>
        <taxon>Thermoproteota</taxon>
        <taxon>Candidatus Korarchaeia</taxon>
        <taxon>Candidatus Korarchaeia incertae sedis</taxon>
        <taxon>Candidatus Methanodesulfokora</taxon>
    </lineage>
</organism>
<comment type="caution">
    <text evidence="1">The sequence shown here is derived from an EMBL/GenBank/DDBJ whole genome shotgun (WGS) entry which is preliminary data.</text>
</comment>
<sequence>MRYAILVKGPLVISHEKEEIEPPEWGVLAYRNTKEECELAAKNVRRIWNVEAICVPVSDPRVKEYLEYTRKLREYIRKRKSSGRKH</sequence>
<dbReference type="EMBL" id="RCOS01000157">
    <property type="protein sequence ID" value="RSN72361.1"/>
    <property type="molecule type" value="Genomic_DNA"/>
</dbReference>